<reference evidence="1" key="2">
    <citation type="journal article" date="2015" name="Data Brief">
        <title>Shoot transcriptome of the giant reed, Arundo donax.</title>
        <authorList>
            <person name="Barrero R.A."/>
            <person name="Guerrero F.D."/>
            <person name="Moolhuijzen P."/>
            <person name="Goolsby J.A."/>
            <person name="Tidwell J."/>
            <person name="Bellgard S.E."/>
            <person name="Bellgard M.I."/>
        </authorList>
    </citation>
    <scope>NUCLEOTIDE SEQUENCE</scope>
    <source>
        <tissue evidence="1">Shoot tissue taken approximately 20 cm above the soil surface</tissue>
    </source>
</reference>
<evidence type="ECO:0000313" key="1">
    <source>
        <dbReference type="EMBL" id="JAE01082.1"/>
    </source>
</evidence>
<protein>
    <submittedName>
        <fullName evidence="1">Uncharacterized protein</fullName>
    </submittedName>
</protein>
<proteinExistence type="predicted"/>
<reference evidence="1" key="1">
    <citation type="submission" date="2014-09" db="EMBL/GenBank/DDBJ databases">
        <authorList>
            <person name="Magalhaes I.L.F."/>
            <person name="Oliveira U."/>
            <person name="Santos F.R."/>
            <person name="Vidigal T.H.D.A."/>
            <person name="Brescovit A.D."/>
            <person name="Santos A.J."/>
        </authorList>
    </citation>
    <scope>NUCLEOTIDE SEQUENCE</scope>
    <source>
        <tissue evidence="1">Shoot tissue taken approximately 20 cm above the soil surface</tissue>
    </source>
</reference>
<name>A0A0A9ELX0_ARUDO</name>
<sequence>MWVQRRAIWVIFFSSSMLYTPPRLLSAMSCSRPSSINALT</sequence>
<organism evidence="1">
    <name type="scientific">Arundo donax</name>
    <name type="common">Giant reed</name>
    <name type="synonym">Donax arundinaceus</name>
    <dbReference type="NCBI Taxonomy" id="35708"/>
    <lineage>
        <taxon>Eukaryota</taxon>
        <taxon>Viridiplantae</taxon>
        <taxon>Streptophyta</taxon>
        <taxon>Embryophyta</taxon>
        <taxon>Tracheophyta</taxon>
        <taxon>Spermatophyta</taxon>
        <taxon>Magnoliopsida</taxon>
        <taxon>Liliopsida</taxon>
        <taxon>Poales</taxon>
        <taxon>Poaceae</taxon>
        <taxon>PACMAD clade</taxon>
        <taxon>Arundinoideae</taxon>
        <taxon>Arundineae</taxon>
        <taxon>Arundo</taxon>
    </lineage>
</organism>
<accession>A0A0A9ELX0</accession>
<dbReference type="AlphaFoldDB" id="A0A0A9ELX0"/>
<dbReference type="EMBL" id="GBRH01196814">
    <property type="protein sequence ID" value="JAE01082.1"/>
    <property type="molecule type" value="Transcribed_RNA"/>
</dbReference>